<evidence type="ECO:0000259" key="4">
    <source>
        <dbReference type="PROSITE" id="PS51175"/>
    </source>
</evidence>
<dbReference type="CDD" id="cd00146">
    <property type="entry name" value="PKD"/>
    <property type="match status" value="1"/>
</dbReference>
<dbReference type="PROSITE" id="PS51175">
    <property type="entry name" value="CBM6"/>
    <property type="match status" value="1"/>
</dbReference>
<dbReference type="SUPFAM" id="SSF49299">
    <property type="entry name" value="PKD domain"/>
    <property type="match status" value="1"/>
</dbReference>
<dbReference type="InterPro" id="IPR035986">
    <property type="entry name" value="PKD_dom_sf"/>
</dbReference>
<evidence type="ECO:0000313" key="5">
    <source>
        <dbReference type="EMBL" id="BCB90133.1"/>
    </source>
</evidence>
<dbReference type="InterPro" id="IPR013783">
    <property type="entry name" value="Ig-like_fold"/>
</dbReference>
<dbReference type="SMART" id="SM00231">
    <property type="entry name" value="FA58C"/>
    <property type="match status" value="2"/>
</dbReference>
<dbReference type="InterPro" id="IPR000601">
    <property type="entry name" value="PKD_dom"/>
</dbReference>
<reference evidence="5 6" key="1">
    <citation type="submission" date="2020-03" db="EMBL/GenBank/DDBJ databases">
        <title>Whole genome shotgun sequence of Phytohabitans suffuscus NBRC 105367.</title>
        <authorList>
            <person name="Komaki H."/>
            <person name="Tamura T."/>
        </authorList>
    </citation>
    <scope>NUCLEOTIDE SEQUENCE [LARGE SCALE GENOMIC DNA]</scope>
    <source>
        <strain evidence="5 6">NBRC 105367</strain>
    </source>
</reference>
<dbReference type="Pfam" id="PF03422">
    <property type="entry name" value="CBM_6"/>
    <property type="match status" value="1"/>
</dbReference>
<dbReference type="KEGG" id="psuu:Psuf_074460"/>
<dbReference type="AlphaFoldDB" id="A0A6F8YVW3"/>
<keyword evidence="1" id="KW-0732">Signal</keyword>
<dbReference type="InterPro" id="IPR000421">
    <property type="entry name" value="FA58C"/>
</dbReference>
<dbReference type="PANTHER" id="PTHR45713:SF6">
    <property type="entry name" value="F5_8 TYPE C DOMAIN-CONTAINING PROTEIN"/>
    <property type="match status" value="1"/>
</dbReference>
<dbReference type="GO" id="GO:0005975">
    <property type="term" value="P:carbohydrate metabolic process"/>
    <property type="evidence" value="ECO:0007669"/>
    <property type="project" value="UniProtKB-ARBA"/>
</dbReference>
<dbReference type="Gene3D" id="2.120.10.30">
    <property type="entry name" value="TolB, C-terminal domain"/>
    <property type="match status" value="1"/>
</dbReference>
<proteinExistence type="predicted"/>
<dbReference type="SUPFAM" id="SSF49785">
    <property type="entry name" value="Galactose-binding domain-like"/>
    <property type="match status" value="3"/>
</dbReference>
<protein>
    <recommendedName>
        <fullName evidence="7">Glycosyl hydrolase</fullName>
    </recommendedName>
</protein>
<dbReference type="CDD" id="cd04084">
    <property type="entry name" value="CBM6_xylanase-like"/>
    <property type="match status" value="1"/>
</dbReference>
<keyword evidence="6" id="KW-1185">Reference proteome</keyword>
<evidence type="ECO:0000259" key="3">
    <source>
        <dbReference type="PROSITE" id="PS50093"/>
    </source>
</evidence>
<dbReference type="PROSITE" id="PS50093">
    <property type="entry name" value="PKD"/>
    <property type="match status" value="1"/>
</dbReference>
<dbReference type="Gene3D" id="2.60.120.260">
    <property type="entry name" value="Galactose-binding domain-like"/>
    <property type="match status" value="3"/>
</dbReference>
<dbReference type="GO" id="GO:0030246">
    <property type="term" value="F:carbohydrate binding"/>
    <property type="evidence" value="ECO:0007669"/>
    <property type="project" value="InterPro"/>
</dbReference>
<reference evidence="5 6" key="2">
    <citation type="submission" date="2020-03" db="EMBL/GenBank/DDBJ databases">
        <authorList>
            <person name="Ichikawa N."/>
            <person name="Kimura A."/>
            <person name="Kitahashi Y."/>
            <person name="Uohara A."/>
        </authorList>
    </citation>
    <scope>NUCLEOTIDE SEQUENCE [LARGE SCALE GENOMIC DNA]</scope>
    <source>
        <strain evidence="5 6">NBRC 105367</strain>
    </source>
</reference>
<dbReference type="Pfam" id="PF00754">
    <property type="entry name" value="F5_F8_type_C"/>
    <property type="match status" value="2"/>
</dbReference>
<evidence type="ECO:0008006" key="7">
    <source>
        <dbReference type="Google" id="ProtNLM"/>
    </source>
</evidence>
<accession>A0A6F8YVW3</accession>
<evidence type="ECO:0000256" key="1">
    <source>
        <dbReference type="ARBA" id="ARBA00022729"/>
    </source>
</evidence>
<gene>
    <name evidence="5" type="ORF">Psuf_074460</name>
</gene>
<feature type="domain" description="PKD" evidence="3">
    <location>
        <begin position="225"/>
        <end position="306"/>
    </location>
</feature>
<dbReference type="Gene3D" id="2.60.40.10">
    <property type="entry name" value="Immunoglobulins"/>
    <property type="match status" value="1"/>
</dbReference>
<dbReference type="InterPro" id="IPR051941">
    <property type="entry name" value="BG_Antigen-Binding_Lectin"/>
</dbReference>
<dbReference type="SMART" id="SM00089">
    <property type="entry name" value="PKD"/>
    <property type="match status" value="1"/>
</dbReference>
<dbReference type="Pfam" id="PF18911">
    <property type="entry name" value="PKD_4"/>
    <property type="match status" value="1"/>
</dbReference>
<feature type="domain" description="CBM6" evidence="4">
    <location>
        <begin position="415"/>
        <end position="539"/>
    </location>
</feature>
<dbReference type="SMART" id="SM00606">
    <property type="entry name" value="CBD_IV"/>
    <property type="match status" value="1"/>
</dbReference>
<dbReference type="InterPro" id="IPR006584">
    <property type="entry name" value="Cellulose-bd_IV"/>
</dbReference>
<feature type="domain" description="F5/8 type C" evidence="2">
    <location>
        <begin position="676"/>
        <end position="809"/>
    </location>
</feature>
<dbReference type="InterPro" id="IPR011042">
    <property type="entry name" value="6-blade_b-propeller_TolB-like"/>
</dbReference>
<feature type="domain" description="F5/8 type C" evidence="2">
    <location>
        <begin position="537"/>
        <end position="674"/>
    </location>
</feature>
<dbReference type="PROSITE" id="PS50022">
    <property type="entry name" value="FA58C_3"/>
    <property type="match status" value="2"/>
</dbReference>
<sequence length="809" mass="83692">MGFRNPFRMSVDKATGAVYLGDYGPDAGTSSPTRGPAGNVSFERITQPGNYGWPYCSNYNTPYIDFQFPSGPSGAAFNCTGGPVNNSRNNTGLTQLPPSQAAWLPYGGGQDPPALCCGSLSPMGGVVYNYSASLASDVKFPAAMNGRVFLGEFGRRWVKTATVTGSGGAGTIEAFPAYTGTQVMDLEFGPDGALYVLDYGTGWFGGDANSALYRIEYNTGTGRAPIASASANPTSGNAPLTVQFSSAGSSDPDGDAITYAWDFTTNGSTDSTAANPSFTYTGNGEFTATLTVRDSTGRSSTASVVIGVGRPTVTLAQPLNGRLFNFGDAIPFQVTVSDPNSPTVDCSRVRVNYILGHDSHGHPISSATGCSGTLQTTVDGEHDANANIFGVMVAEYTPVGSTTPVTSTQAVMQPRTRQAEHYSGQQGTTVVAKPSANGGNAVGYIENGDWISFTPYNLSGVTSFTARVASAGVGGTISLRTGSATGPVVGTATVAPTGGWETWTDVTGTVTPPAGTQNLFLVFTGGAGSLFDIDSFTFGAGTPPQSGNLALNKPATASSVEAAEYPASAAVDASATTRWASAFSDPQWIQVDLGATYSIDRVRLVWEAAYGSAYQIQTSANGSTWTTVRSITGGNGGEDDNTGLGASGRYVRIYGTARGTAWGYSLFTFEVYGGGSPPPTPTNVALNKPATASSVEAAAYPASAAVDASATTRWASAFSDPQWIQVDLGATYSIDRVRLVWEAAYGSAYQIQTSANGSTWTTVRSITGGNGGEDDNTGLGASGRYVRIYGTARGTAWGYSLFTFEVYGS</sequence>
<dbReference type="InterPro" id="IPR022409">
    <property type="entry name" value="PKD/Chitinase_dom"/>
</dbReference>
<dbReference type="InterPro" id="IPR005084">
    <property type="entry name" value="CBM6"/>
</dbReference>
<organism evidence="5 6">
    <name type="scientific">Phytohabitans suffuscus</name>
    <dbReference type="NCBI Taxonomy" id="624315"/>
    <lineage>
        <taxon>Bacteria</taxon>
        <taxon>Bacillati</taxon>
        <taxon>Actinomycetota</taxon>
        <taxon>Actinomycetes</taxon>
        <taxon>Micromonosporales</taxon>
        <taxon>Micromonosporaceae</taxon>
    </lineage>
</organism>
<evidence type="ECO:0000313" key="6">
    <source>
        <dbReference type="Proteomes" id="UP000503011"/>
    </source>
</evidence>
<evidence type="ECO:0000259" key="2">
    <source>
        <dbReference type="PROSITE" id="PS50022"/>
    </source>
</evidence>
<dbReference type="Proteomes" id="UP000503011">
    <property type="component" value="Chromosome"/>
</dbReference>
<dbReference type="InterPro" id="IPR008979">
    <property type="entry name" value="Galactose-bd-like_sf"/>
</dbReference>
<dbReference type="EMBL" id="AP022871">
    <property type="protein sequence ID" value="BCB90133.1"/>
    <property type="molecule type" value="Genomic_DNA"/>
</dbReference>
<dbReference type="PANTHER" id="PTHR45713">
    <property type="entry name" value="FTP DOMAIN-CONTAINING PROTEIN"/>
    <property type="match status" value="1"/>
</dbReference>
<name>A0A6F8YVW3_9ACTN</name>